<dbReference type="InterPro" id="IPR036291">
    <property type="entry name" value="NAD(P)-bd_dom_sf"/>
</dbReference>
<evidence type="ECO:0000313" key="2">
    <source>
        <dbReference type="EMBL" id="MBB4857121.1"/>
    </source>
</evidence>
<dbReference type="Proteomes" id="UP000555448">
    <property type="component" value="Unassembled WGS sequence"/>
</dbReference>
<proteinExistence type="predicted"/>
<dbReference type="InterPro" id="IPR002347">
    <property type="entry name" value="SDR_fam"/>
</dbReference>
<dbReference type="PRINTS" id="PR00081">
    <property type="entry name" value="GDHRDH"/>
</dbReference>
<evidence type="ECO:0000256" key="1">
    <source>
        <dbReference type="ARBA" id="ARBA00023002"/>
    </source>
</evidence>
<dbReference type="Pfam" id="PF00106">
    <property type="entry name" value="adh_short"/>
    <property type="match status" value="1"/>
</dbReference>
<organism evidence="2 3">
    <name type="scientific">Novosphingobium chloroacetimidivorans</name>
    <dbReference type="NCBI Taxonomy" id="1428314"/>
    <lineage>
        <taxon>Bacteria</taxon>
        <taxon>Pseudomonadati</taxon>
        <taxon>Pseudomonadota</taxon>
        <taxon>Alphaproteobacteria</taxon>
        <taxon>Sphingomonadales</taxon>
        <taxon>Sphingomonadaceae</taxon>
        <taxon>Novosphingobium</taxon>
    </lineage>
</organism>
<keyword evidence="3" id="KW-1185">Reference proteome</keyword>
<gene>
    <name evidence="2" type="ORF">HNO88_000418</name>
</gene>
<dbReference type="RefSeq" id="WP_184242246.1">
    <property type="nucleotide sequence ID" value="NZ_JACHLR010000001.1"/>
</dbReference>
<dbReference type="GO" id="GO:0016491">
    <property type="term" value="F:oxidoreductase activity"/>
    <property type="evidence" value="ECO:0007669"/>
    <property type="project" value="UniProtKB-KW"/>
</dbReference>
<sequence>MNQPAKRTVVITGASSGIGLASALEFARAGWHVIGTGRDPAHSAQGEAAIREAAGPDGRVDFLRGDFCDMADVKRIAGEIAGLTDRIDVLVNNAGGTRDAIYITNDGLEATFAANHLAPFLLTRELLPLLERAAADREAGAVRIIAVASSAHQHTPAMNWDDLQFRDGSAGAAYCQAKLANILYTRELNRRAADKGIIAQSMHPGMVDTNFASHGGKAMQDHFATHDAEGPEAAARTIFWLATSQEGGRDGGRYFHNQAEAPVAPQASDDAAAARLWQESEALLTGLGY</sequence>
<dbReference type="EMBL" id="JACHLR010000001">
    <property type="protein sequence ID" value="MBB4857121.1"/>
    <property type="molecule type" value="Genomic_DNA"/>
</dbReference>
<name>A0A7W7NUE1_9SPHN</name>
<dbReference type="Gene3D" id="3.40.50.720">
    <property type="entry name" value="NAD(P)-binding Rossmann-like Domain"/>
    <property type="match status" value="1"/>
</dbReference>
<accession>A0A7W7NUE1</accession>
<dbReference type="PANTHER" id="PTHR43157">
    <property type="entry name" value="PHOSPHATIDYLINOSITOL-GLYCAN BIOSYNTHESIS CLASS F PROTEIN-RELATED"/>
    <property type="match status" value="1"/>
</dbReference>
<keyword evidence="1" id="KW-0560">Oxidoreductase</keyword>
<evidence type="ECO:0000313" key="3">
    <source>
        <dbReference type="Proteomes" id="UP000555448"/>
    </source>
</evidence>
<dbReference type="SUPFAM" id="SSF51735">
    <property type="entry name" value="NAD(P)-binding Rossmann-fold domains"/>
    <property type="match status" value="1"/>
</dbReference>
<dbReference type="PANTHER" id="PTHR43157:SF31">
    <property type="entry name" value="PHOSPHATIDYLINOSITOL-GLYCAN BIOSYNTHESIS CLASS F PROTEIN"/>
    <property type="match status" value="1"/>
</dbReference>
<dbReference type="AlphaFoldDB" id="A0A7W7NUE1"/>
<reference evidence="2 3" key="1">
    <citation type="submission" date="2020-08" db="EMBL/GenBank/DDBJ databases">
        <title>Functional genomics of gut bacteria from endangered species of beetles.</title>
        <authorList>
            <person name="Carlos-Shanley C."/>
        </authorList>
    </citation>
    <scope>NUCLEOTIDE SEQUENCE [LARGE SCALE GENOMIC DNA]</scope>
    <source>
        <strain evidence="2 3">S00245</strain>
    </source>
</reference>
<protein>
    <submittedName>
        <fullName evidence="2">NAD(P)-dependent dehydrogenase (Short-subunit alcohol dehydrogenase family)</fullName>
    </submittedName>
</protein>
<comment type="caution">
    <text evidence="2">The sequence shown here is derived from an EMBL/GenBank/DDBJ whole genome shotgun (WGS) entry which is preliminary data.</text>
</comment>